<keyword evidence="4" id="KW-0456">Lyase</keyword>
<evidence type="ECO:0000256" key="4">
    <source>
        <dbReference type="ARBA" id="ARBA00023239"/>
    </source>
</evidence>
<evidence type="ECO:0000256" key="2">
    <source>
        <dbReference type="ARBA" id="ARBA00022723"/>
    </source>
</evidence>
<dbReference type="PANTHER" id="PTHR33337">
    <property type="entry name" value="GFA DOMAIN-CONTAINING PROTEIN"/>
    <property type="match status" value="1"/>
</dbReference>
<dbReference type="InterPro" id="IPR011057">
    <property type="entry name" value="Mss4-like_sf"/>
</dbReference>
<protein>
    <submittedName>
        <fullName evidence="6">S-(Hydroxymethyl)glutathione synthase</fullName>
    </submittedName>
</protein>
<dbReference type="Proteomes" id="UP000012047">
    <property type="component" value="Unassembled WGS sequence"/>
</dbReference>
<dbReference type="GO" id="GO:0016846">
    <property type="term" value="F:carbon-sulfur lyase activity"/>
    <property type="evidence" value="ECO:0007669"/>
    <property type="project" value="InterPro"/>
</dbReference>
<dbReference type="Gene3D" id="3.90.1590.10">
    <property type="entry name" value="glutathione-dependent formaldehyde- activating enzyme (gfa)"/>
    <property type="match status" value="1"/>
</dbReference>
<dbReference type="PROSITE" id="PS51891">
    <property type="entry name" value="CENP_V_GFA"/>
    <property type="match status" value="1"/>
</dbReference>
<reference evidence="7" key="1">
    <citation type="journal article" date="2012" name="PLoS ONE">
        <title>The success of Acinetobacter species; genetic, metabolic and virulence attributes.</title>
        <authorList>
            <person name="Peleg A.Y."/>
            <person name="de Breij A."/>
            <person name="Adams M.D."/>
            <person name="Cerqueira G.M."/>
            <person name="Mocali S."/>
            <person name="Galardini M."/>
            <person name="Nibbering P.H."/>
            <person name="Earl A.M."/>
            <person name="Ward D.V."/>
            <person name="Paterson D.L."/>
            <person name="Seifert H."/>
            <person name="Dijkshoorn L."/>
        </authorList>
    </citation>
    <scope>NUCLEOTIDE SEQUENCE [LARGE SCALE GENOMIC DNA]</scope>
    <source>
        <strain evidence="7">SH046</strain>
    </source>
</reference>
<dbReference type="SUPFAM" id="SSF51316">
    <property type="entry name" value="Mss4-like"/>
    <property type="match status" value="1"/>
</dbReference>
<dbReference type="PANTHER" id="PTHR33337:SF40">
    <property type="entry name" value="CENP-V_GFA DOMAIN-CONTAINING PROTEIN-RELATED"/>
    <property type="match status" value="1"/>
</dbReference>
<comment type="similarity">
    <text evidence="1">Belongs to the Gfa family.</text>
</comment>
<evidence type="ECO:0000256" key="1">
    <source>
        <dbReference type="ARBA" id="ARBA00005495"/>
    </source>
</evidence>
<dbReference type="eggNOG" id="COG3791">
    <property type="taxonomic scope" value="Bacteria"/>
</dbReference>
<dbReference type="Pfam" id="PF04828">
    <property type="entry name" value="GFA"/>
    <property type="match status" value="1"/>
</dbReference>
<proteinExistence type="inferred from homology"/>
<accession>D0SA33</accession>
<dbReference type="GO" id="GO:0046872">
    <property type="term" value="F:metal ion binding"/>
    <property type="evidence" value="ECO:0007669"/>
    <property type="project" value="UniProtKB-KW"/>
</dbReference>
<evidence type="ECO:0000313" key="7">
    <source>
        <dbReference type="Proteomes" id="UP000012047"/>
    </source>
</evidence>
<dbReference type="AlphaFoldDB" id="D0SA33"/>
<gene>
    <name evidence="6" type="ORF">HMPREF0016_00353</name>
</gene>
<feature type="domain" description="CENP-V/GFA" evidence="5">
    <location>
        <begin position="7"/>
        <end position="122"/>
    </location>
</feature>
<evidence type="ECO:0000259" key="5">
    <source>
        <dbReference type="PROSITE" id="PS51891"/>
    </source>
</evidence>
<name>D0SA33_ACIJO</name>
<evidence type="ECO:0000256" key="3">
    <source>
        <dbReference type="ARBA" id="ARBA00022833"/>
    </source>
</evidence>
<dbReference type="EMBL" id="GG704964">
    <property type="protein sequence ID" value="EEY97270.1"/>
    <property type="molecule type" value="Genomic_DNA"/>
</dbReference>
<dbReference type="HOGENOM" id="CLU_055491_4_1_6"/>
<dbReference type="InterPro" id="IPR006913">
    <property type="entry name" value="CENP-V/GFA"/>
</dbReference>
<keyword evidence="3" id="KW-0862">Zinc</keyword>
<organism evidence="6 7">
    <name type="scientific">Acinetobacter johnsonii SH046</name>
    <dbReference type="NCBI Taxonomy" id="575586"/>
    <lineage>
        <taxon>Bacteria</taxon>
        <taxon>Pseudomonadati</taxon>
        <taxon>Pseudomonadota</taxon>
        <taxon>Gammaproteobacteria</taxon>
        <taxon>Moraxellales</taxon>
        <taxon>Moraxellaceae</taxon>
        <taxon>Acinetobacter</taxon>
    </lineage>
</organism>
<evidence type="ECO:0000313" key="6">
    <source>
        <dbReference type="EMBL" id="EEY97270.1"/>
    </source>
</evidence>
<keyword evidence="2" id="KW-0479">Metal-binding</keyword>
<sequence length="146" mass="16728">MKKELTMNVSCLCGKTKFQAALKNHDVHACHCSMCRQQSSGVLMSIDVEPSSLKFDNQEYLKLFKSSDWGERGFCSECGTSLFWRTQDGSYCNINVFAMEEQPKDLKLTTEIYIDNKPDFYQFKYSTEQLTEADVIALFSPDDAKK</sequence>